<organism evidence="1 2">
    <name type="scientific">Pseudocercospora fijiensis (strain CIRAD86)</name>
    <name type="common">Black leaf streak disease fungus</name>
    <name type="synonym">Mycosphaerella fijiensis</name>
    <dbReference type="NCBI Taxonomy" id="383855"/>
    <lineage>
        <taxon>Eukaryota</taxon>
        <taxon>Fungi</taxon>
        <taxon>Dikarya</taxon>
        <taxon>Ascomycota</taxon>
        <taxon>Pezizomycotina</taxon>
        <taxon>Dothideomycetes</taxon>
        <taxon>Dothideomycetidae</taxon>
        <taxon>Mycosphaerellales</taxon>
        <taxon>Mycosphaerellaceae</taxon>
        <taxon>Pseudocercospora</taxon>
    </lineage>
</organism>
<keyword evidence="2" id="KW-1185">Reference proteome</keyword>
<dbReference type="RefSeq" id="XP_007921343.1">
    <property type="nucleotide sequence ID" value="XM_007923152.1"/>
</dbReference>
<dbReference type="KEGG" id="pfj:MYCFIDRAFT_169871"/>
<dbReference type="EMBL" id="KB446555">
    <property type="protein sequence ID" value="EME88211.1"/>
    <property type="molecule type" value="Genomic_DNA"/>
</dbReference>
<evidence type="ECO:0000313" key="2">
    <source>
        <dbReference type="Proteomes" id="UP000016932"/>
    </source>
</evidence>
<gene>
    <name evidence="1" type="ORF">MYCFIDRAFT_169871</name>
</gene>
<name>N1Q8V6_PSEFD</name>
<sequence>MTSSQCGAPWRCRSKRHAYSMLFLFTFSGVRVSELRDWHTRHRQRRAELEAEAARGRGRDETSVWETSECNNASYYGPTGVCMCACVASE</sequence>
<reference evidence="1 2" key="1">
    <citation type="journal article" date="2012" name="PLoS Pathog.">
        <title>Diverse lifestyles and strategies of plant pathogenesis encoded in the genomes of eighteen Dothideomycetes fungi.</title>
        <authorList>
            <person name="Ohm R.A."/>
            <person name="Feau N."/>
            <person name="Henrissat B."/>
            <person name="Schoch C.L."/>
            <person name="Horwitz B.A."/>
            <person name="Barry K.W."/>
            <person name="Condon B.J."/>
            <person name="Copeland A.C."/>
            <person name="Dhillon B."/>
            <person name="Glaser F."/>
            <person name="Hesse C.N."/>
            <person name="Kosti I."/>
            <person name="LaButti K."/>
            <person name="Lindquist E.A."/>
            <person name="Lucas S."/>
            <person name="Salamov A.A."/>
            <person name="Bradshaw R.E."/>
            <person name="Ciuffetti L."/>
            <person name="Hamelin R.C."/>
            <person name="Kema G.H.J."/>
            <person name="Lawrence C."/>
            <person name="Scott J.A."/>
            <person name="Spatafora J.W."/>
            <person name="Turgeon B.G."/>
            <person name="de Wit P.J.G.M."/>
            <person name="Zhong S."/>
            <person name="Goodwin S.B."/>
            <person name="Grigoriev I.V."/>
        </authorList>
    </citation>
    <scope>NUCLEOTIDE SEQUENCE [LARGE SCALE GENOMIC DNA]</scope>
    <source>
        <strain evidence="1 2">CIRAD86</strain>
    </source>
</reference>
<evidence type="ECO:0000313" key="1">
    <source>
        <dbReference type="EMBL" id="EME88211.1"/>
    </source>
</evidence>
<accession>N1Q8V6</accession>
<dbReference type="AlphaFoldDB" id="N1Q8V6"/>
<dbReference type="HOGENOM" id="CLU_2441809_0_0_1"/>
<dbReference type="VEuPathDB" id="FungiDB:MYCFIDRAFT_169871"/>
<protein>
    <submittedName>
        <fullName evidence="1">Uncharacterized protein</fullName>
    </submittedName>
</protein>
<proteinExistence type="predicted"/>
<dbReference type="GeneID" id="19332419"/>
<dbReference type="Proteomes" id="UP000016932">
    <property type="component" value="Unassembled WGS sequence"/>
</dbReference>